<feature type="compositionally biased region" description="Low complexity" evidence="6">
    <location>
        <begin position="166"/>
        <end position="192"/>
    </location>
</feature>
<name>A0A7S4C0A3_CHRCT</name>
<sequence>MTEYWVSQARHWCEYCKIYISGSKPSIAFHENGRKHKEAVDFFLKEMRKRGRERRQDQQELDKELSKIERQAMKQFLRDDAGANAAHATKGLPAKAPADPPDRAARLAQLEATINAAKLLKSAPQLPSGWRACTNPDGKVYYTNDASGEMSWELPTAAKHGGPGPSTACASAGESASAASLRGTSPAAPVHGAAGGDGAAQQAVQADHSGREMAGRQSAGATTSALKQEASREGSAPRAQADGKEPAAPHADGFDGWQYGHAPDGTIYYYNTEKGVTQWEPPAHWMASSVDKAEDAAGTNAAVAAAGAACGAADAGAAAGAVAAAGAPVDGTELRTSAEPEASCTAEVKVETSLSGRSDVDNDDAAAAPASGEDAGVKQETENVTEKAESVKEEAESVKKEADGVREEAGESTADTVADSTGMGGWTVVEPAQPAASHSRSSDSSYRQRYKKPKFARGDSDEEEAQELIRTLQTHYPVPEDVRAAMEAARKAEEAAAAAAPPPSVQFNKRKTKACFRKK</sequence>
<dbReference type="PANTHER" id="PTHR13173">
    <property type="entry name" value="WW DOMAIN BINDING PROTEIN 4"/>
    <property type="match status" value="1"/>
</dbReference>
<dbReference type="SMART" id="SM00451">
    <property type="entry name" value="ZnF_U1"/>
    <property type="match status" value="1"/>
</dbReference>
<reference evidence="9" key="1">
    <citation type="submission" date="2021-01" db="EMBL/GenBank/DDBJ databases">
        <authorList>
            <person name="Corre E."/>
            <person name="Pelletier E."/>
            <person name="Niang G."/>
            <person name="Scheremetjew M."/>
            <person name="Finn R."/>
            <person name="Kale V."/>
            <person name="Holt S."/>
            <person name="Cochrane G."/>
            <person name="Meng A."/>
            <person name="Brown T."/>
            <person name="Cohen L."/>
        </authorList>
    </citation>
    <scope>NUCLEOTIDE SEQUENCE</scope>
    <source>
        <strain evidence="9">CCMP645</strain>
    </source>
</reference>
<keyword evidence="3" id="KW-0863">Zinc-finger</keyword>
<dbReference type="InterPro" id="IPR036236">
    <property type="entry name" value="Znf_C2H2_sf"/>
</dbReference>
<dbReference type="CDD" id="cd00201">
    <property type="entry name" value="WW"/>
    <property type="match status" value="2"/>
</dbReference>
<evidence type="ECO:0000256" key="5">
    <source>
        <dbReference type="ARBA" id="ARBA00023242"/>
    </source>
</evidence>
<evidence type="ECO:0008006" key="10">
    <source>
        <dbReference type="Google" id="ProtNLM"/>
    </source>
</evidence>
<dbReference type="SUPFAM" id="SSF57667">
    <property type="entry name" value="beta-beta-alpha zinc fingers"/>
    <property type="match status" value="1"/>
</dbReference>
<feature type="region of interest" description="Disordered" evidence="6">
    <location>
        <begin position="154"/>
        <end position="257"/>
    </location>
</feature>
<dbReference type="PROSITE" id="PS01159">
    <property type="entry name" value="WW_DOMAIN_1"/>
    <property type="match status" value="1"/>
</dbReference>
<evidence type="ECO:0000259" key="8">
    <source>
        <dbReference type="PROSITE" id="PS50171"/>
    </source>
</evidence>
<evidence type="ECO:0000256" key="1">
    <source>
        <dbReference type="ARBA" id="ARBA00004123"/>
    </source>
</evidence>
<dbReference type="Gene3D" id="2.20.70.10">
    <property type="match status" value="2"/>
</dbReference>
<keyword evidence="2" id="KW-0479">Metal-binding</keyword>
<dbReference type="InterPro" id="IPR000690">
    <property type="entry name" value="Matrin/U1-C_Znf_C2H2"/>
</dbReference>
<dbReference type="PANTHER" id="PTHR13173:SF10">
    <property type="entry name" value="WW DOMAIN-BINDING PROTEIN 4"/>
    <property type="match status" value="1"/>
</dbReference>
<dbReference type="AlphaFoldDB" id="A0A7S4C0A3"/>
<feature type="domain" description="WW" evidence="7">
    <location>
        <begin position="255"/>
        <end position="284"/>
    </location>
</feature>
<feature type="region of interest" description="Disordered" evidence="6">
    <location>
        <begin position="487"/>
        <end position="519"/>
    </location>
</feature>
<dbReference type="Pfam" id="PF06220">
    <property type="entry name" value="zf-U1"/>
    <property type="match status" value="1"/>
</dbReference>
<dbReference type="GO" id="GO:0071011">
    <property type="term" value="C:precatalytic spliceosome"/>
    <property type="evidence" value="ECO:0007669"/>
    <property type="project" value="TreeGrafter"/>
</dbReference>
<dbReference type="InterPro" id="IPR001202">
    <property type="entry name" value="WW_dom"/>
</dbReference>
<dbReference type="Gene3D" id="3.30.160.60">
    <property type="entry name" value="Classic Zinc Finger"/>
    <property type="match status" value="1"/>
</dbReference>
<organism evidence="9">
    <name type="scientific">Chrysotila carterae</name>
    <name type="common">Marine alga</name>
    <name type="synonym">Syracosphaera carterae</name>
    <dbReference type="NCBI Taxonomy" id="13221"/>
    <lineage>
        <taxon>Eukaryota</taxon>
        <taxon>Haptista</taxon>
        <taxon>Haptophyta</taxon>
        <taxon>Prymnesiophyceae</taxon>
        <taxon>Isochrysidales</taxon>
        <taxon>Isochrysidaceae</taxon>
        <taxon>Chrysotila</taxon>
    </lineage>
</organism>
<dbReference type="PROSITE" id="PS50171">
    <property type="entry name" value="ZF_MATRIN"/>
    <property type="match status" value="1"/>
</dbReference>
<dbReference type="InterPro" id="IPR013085">
    <property type="entry name" value="U1-CZ_Znf_C2H2"/>
</dbReference>
<dbReference type="GO" id="GO:0000398">
    <property type="term" value="P:mRNA splicing, via spliceosome"/>
    <property type="evidence" value="ECO:0007669"/>
    <property type="project" value="InterPro"/>
</dbReference>
<dbReference type="InterPro" id="IPR040023">
    <property type="entry name" value="WBP4"/>
</dbReference>
<dbReference type="Pfam" id="PF00397">
    <property type="entry name" value="WW"/>
    <property type="match status" value="2"/>
</dbReference>
<gene>
    <name evidence="9" type="ORF">PCAR00345_LOCUS35638</name>
</gene>
<feature type="compositionally biased region" description="Basic residues" evidence="6">
    <location>
        <begin position="508"/>
        <end position="519"/>
    </location>
</feature>
<proteinExistence type="predicted"/>
<evidence type="ECO:0000256" key="2">
    <source>
        <dbReference type="ARBA" id="ARBA00022723"/>
    </source>
</evidence>
<dbReference type="SUPFAM" id="SSF51045">
    <property type="entry name" value="WW domain"/>
    <property type="match status" value="2"/>
</dbReference>
<dbReference type="PROSITE" id="PS50020">
    <property type="entry name" value="WW_DOMAIN_2"/>
    <property type="match status" value="2"/>
</dbReference>
<dbReference type="GO" id="GO:0003723">
    <property type="term" value="F:RNA binding"/>
    <property type="evidence" value="ECO:0007669"/>
    <property type="project" value="TreeGrafter"/>
</dbReference>
<dbReference type="GO" id="GO:0008270">
    <property type="term" value="F:zinc ion binding"/>
    <property type="evidence" value="ECO:0007669"/>
    <property type="project" value="UniProtKB-KW"/>
</dbReference>
<evidence type="ECO:0000256" key="3">
    <source>
        <dbReference type="ARBA" id="ARBA00022771"/>
    </source>
</evidence>
<comment type="subcellular location">
    <subcellularLocation>
        <location evidence="1">Nucleus</location>
    </subcellularLocation>
</comment>
<evidence type="ECO:0000313" key="9">
    <source>
        <dbReference type="EMBL" id="CAE0782935.1"/>
    </source>
</evidence>
<protein>
    <recommendedName>
        <fullName evidence="10">WW domain-containing protein</fullName>
    </recommendedName>
</protein>
<dbReference type="InterPro" id="IPR003604">
    <property type="entry name" value="Matrin/U1-like-C_Znf_C2H2"/>
</dbReference>
<feature type="region of interest" description="Disordered" evidence="6">
    <location>
        <begin position="333"/>
        <end position="466"/>
    </location>
</feature>
<evidence type="ECO:0000259" key="7">
    <source>
        <dbReference type="PROSITE" id="PS50020"/>
    </source>
</evidence>
<dbReference type="SMART" id="SM00456">
    <property type="entry name" value="WW"/>
    <property type="match status" value="2"/>
</dbReference>
<feature type="domain" description="Matrin-type" evidence="8">
    <location>
        <begin position="11"/>
        <end position="42"/>
    </location>
</feature>
<accession>A0A7S4C0A3</accession>
<evidence type="ECO:0000256" key="6">
    <source>
        <dbReference type="SAM" id="MobiDB-lite"/>
    </source>
</evidence>
<feature type="compositionally biased region" description="Low complexity" evidence="6">
    <location>
        <begin position="365"/>
        <end position="374"/>
    </location>
</feature>
<keyword evidence="5" id="KW-0539">Nucleus</keyword>
<dbReference type="InterPro" id="IPR036020">
    <property type="entry name" value="WW_dom_sf"/>
</dbReference>
<keyword evidence="4" id="KW-0862">Zinc</keyword>
<evidence type="ECO:0000256" key="4">
    <source>
        <dbReference type="ARBA" id="ARBA00022833"/>
    </source>
</evidence>
<feature type="domain" description="WW" evidence="7">
    <location>
        <begin position="124"/>
        <end position="157"/>
    </location>
</feature>
<feature type="compositionally biased region" description="Basic and acidic residues" evidence="6">
    <location>
        <begin position="375"/>
        <end position="409"/>
    </location>
</feature>
<dbReference type="EMBL" id="HBIZ01055992">
    <property type="protein sequence ID" value="CAE0782935.1"/>
    <property type="molecule type" value="Transcribed_RNA"/>
</dbReference>